<dbReference type="Gene3D" id="1.10.8.730">
    <property type="match status" value="1"/>
</dbReference>
<keyword evidence="6" id="KW-1185">Reference proteome</keyword>
<dbReference type="PANTHER" id="PTHR30121">
    <property type="entry name" value="UNCHARACTERIZED PROTEIN YJGR-RELATED"/>
    <property type="match status" value="1"/>
</dbReference>
<gene>
    <name evidence="5" type="ORF">ACFONL_07080</name>
</gene>
<evidence type="ECO:0000313" key="5">
    <source>
        <dbReference type="EMBL" id="MFC3637147.1"/>
    </source>
</evidence>
<evidence type="ECO:0000259" key="4">
    <source>
        <dbReference type="Pfam" id="PF03135"/>
    </source>
</evidence>
<feature type="domain" description="CagE TrbE VirB component of type IV transporter system central" evidence="4">
    <location>
        <begin position="234"/>
        <end position="393"/>
    </location>
</feature>
<keyword evidence="3" id="KW-0067">ATP-binding</keyword>
<evidence type="ECO:0000256" key="1">
    <source>
        <dbReference type="ARBA" id="ARBA00006512"/>
    </source>
</evidence>
<evidence type="ECO:0000256" key="3">
    <source>
        <dbReference type="ARBA" id="ARBA00022840"/>
    </source>
</evidence>
<evidence type="ECO:0000313" key="6">
    <source>
        <dbReference type="Proteomes" id="UP001595704"/>
    </source>
</evidence>
<protein>
    <recommendedName>
        <fullName evidence="4">CagE TrbE VirB component of type IV transporter system central domain-containing protein</fullName>
    </recommendedName>
</protein>
<dbReference type="RefSeq" id="WP_191321095.1">
    <property type="nucleotide sequence ID" value="NZ_BNCG01000041.1"/>
</dbReference>
<reference evidence="6" key="1">
    <citation type="journal article" date="2019" name="Int. J. Syst. Evol. Microbiol.">
        <title>The Global Catalogue of Microorganisms (GCM) 10K type strain sequencing project: providing services to taxonomists for standard genome sequencing and annotation.</title>
        <authorList>
            <consortium name="The Broad Institute Genomics Platform"/>
            <consortium name="The Broad Institute Genome Sequencing Center for Infectious Disease"/>
            <person name="Wu L."/>
            <person name="Ma J."/>
        </authorList>
    </citation>
    <scope>NUCLEOTIDE SEQUENCE [LARGE SCALE GENOMIC DNA]</scope>
    <source>
        <strain evidence="6">KCTC 42282</strain>
    </source>
</reference>
<dbReference type="InterPro" id="IPR027417">
    <property type="entry name" value="P-loop_NTPase"/>
</dbReference>
<proteinExistence type="inferred from homology"/>
<dbReference type="InterPro" id="IPR018145">
    <property type="entry name" value="CagE_TrbE_VirB_cntrl_dom"/>
</dbReference>
<accession>A0ABV7UF63</accession>
<sequence>MDNEVLEALSSGSVIFRTAATLLGTVAAAGAASLVIPQILDRLLPPPTQDRLGDYLLFERMVDNSIIQMTDKRYLAVIGIRGAELTLCRDEDHAEYFAKRKHLFDEIQKKTQVDQINVFQVKERSPLAQESRHRPGLLRDVAEKWNETFAHTYRLRHFMMVFIKAPNDERAIELMDDATRFIMDSLADFKCALLKEGEDGENHEGPLTALASVISPVTRPAPNSAGWKDKLSYLLTADQVNFREEKRGVITFKGTAGVKHAIIVNVRDCGEKTMESVMKDILAINGEITVYHSIQPINSAKEIITLSRQAKSAPIMNLSLTAGEEYTEVIKMVEGQSGNKAALLNYSMHVIIYGASIQECSQIESQVNAILARTGGTPVREHGTAQAVWFSMFQYDRSWPRMYRMLSSNVAANIYLQRMNEGMKKSDWLDEPLSYFPSMYGSAYALQLHATEERQAPGHAVMIGPTGRGKTTFVSFLAGQAMRIPNLRTFFFDRHDGLRVFTECVGGKYVSFTGENSATMNPLHLPSNDDNRAFLVRFLKNLSNVPTPEAEQEISRAVQTILSERIPMERRRLKDVLNALFSAHGGVRANLVRWTDDGAYGAYFNAQKDTLDLDVNRVISFDMTNILREEASIATPVMDYITHRLRMLSRETGDPCLIFIDETEPMLANRDFAMNFVKVGLQEGRKARQAYILAFQRPEAIKQAGMSELIRGQCQTGFFFRNTTANAADYDEWDLTPAELNFILGKEYEGHPYAVLVKKYASGESAVIDINMSSLGRYFNAYQSGNTDIRALRRMQEKHGDDFLQPYLDLPR</sequence>
<dbReference type="Proteomes" id="UP001595704">
    <property type="component" value="Unassembled WGS sequence"/>
</dbReference>
<dbReference type="EMBL" id="JBHRYC010000027">
    <property type="protein sequence ID" value="MFC3637147.1"/>
    <property type="molecule type" value="Genomic_DNA"/>
</dbReference>
<comment type="similarity">
    <text evidence="1">Belongs to the TrbE/VirB4 family.</text>
</comment>
<dbReference type="InterPro" id="IPR051162">
    <property type="entry name" value="T4SS_component"/>
</dbReference>
<dbReference type="Gene3D" id="3.40.50.300">
    <property type="entry name" value="P-loop containing nucleotide triphosphate hydrolases"/>
    <property type="match status" value="1"/>
</dbReference>
<organism evidence="5 6">
    <name type="scientific">Camelimonas fluminis</name>
    <dbReference type="NCBI Taxonomy" id="1576911"/>
    <lineage>
        <taxon>Bacteria</taxon>
        <taxon>Pseudomonadati</taxon>
        <taxon>Pseudomonadota</taxon>
        <taxon>Alphaproteobacteria</taxon>
        <taxon>Hyphomicrobiales</taxon>
        <taxon>Chelatococcaceae</taxon>
        <taxon>Camelimonas</taxon>
    </lineage>
</organism>
<keyword evidence="2" id="KW-0547">Nucleotide-binding</keyword>
<dbReference type="Pfam" id="PF03135">
    <property type="entry name" value="CagE_TrbE_VirB"/>
    <property type="match status" value="1"/>
</dbReference>
<dbReference type="PANTHER" id="PTHR30121:SF12">
    <property type="entry name" value="TYPE IV SECRETION SYSTEM PROTEIN CAGE"/>
    <property type="match status" value="1"/>
</dbReference>
<dbReference type="SUPFAM" id="SSF52540">
    <property type="entry name" value="P-loop containing nucleoside triphosphate hydrolases"/>
    <property type="match status" value="1"/>
</dbReference>
<evidence type="ECO:0000256" key="2">
    <source>
        <dbReference type="ARBA" id="ARBA00022741"/>
    </source>
</evidence>
<name>A0ABV7UF63_9HYPH</name>
<comment type="caution">
    <text evidence="5">The sequence shown here is derived from an EMBL/GenBank/DDBJ whole genome shotgun (WGS) entry which is preliminary data.</text>
</comment>